<dbReference type="EMBL" id="LAZR01038779">
    <property type="protein sequence ID" value="KKL18675.1"/>
    <property type="molecule type" value="Genomic_DNA"/>
</dbReference>
<gene>
    <name evidence="2" type="ORF">LCGC14_2473150</name>
</gene>
<accession>A0A0F9BAG4</accession>
<evidence type="ECO:0000313" key="2">
    <source>
        <dbReference type="EMBL" id="KKL18675.1"/>
    </source>
</evidence>
<organism evidence="2">
    <name type="scientific">marine sediment metagenome</name>
    <dbReference type="NCBI Taxonomy" id="412755"/>
    <lineage>
        <taxon>unclassified sequences</taxon>
        <taxon>metagenomes</taxon>
        <taxon>ecological metagenomes</taxon>
    </lineage>
</organism>
<keyword evidence="1" id="KW-0472">Membrane</keyword>
<feature type="transmembrane region" description="Helical" evidence="1">
    <location>
        <begin position="169"/>
        <end position="188"/>
    </location>
</feature>
<feature type="transmembrane region" description="Helical" evidence="1">
    <location>
        <begin position="37"/>
        <end position="57"/>
    </location>
</feature>
<feature type="transmembrane region" description="Helical" evidence="1">
    <location>
        <begin position="64"/>
        <end position="82"/>
    </location>
</feature>
<evidence type="ECO:0000256" key="1">
    <source>
        <dbReference type="SAM" id="Phobius"/>
    </source>
</evidence>
<proteinExistence type="predicted"/>
<sequence length="234" mass="25709">MRRNWPLLTAFSIAYAFFLTAPAVFHQEFPLRTDMEWGDVLDIPTPFIVFGFVWLLVRRTIGTVDGLVAFPLLLIALVWTQGQGMHLASNSIGHQLAEGESGTLPDLIYFYDEQLSHYIWYLGVAALPGFLLIVMWRDRALAGKWSPFAVLPGALLYGLVVGIDVIEAAVVPMALPAFVLTAVLAAYLYRSTSRLRGVELFAFTGVSVLVALGVLLGWGAYHGGWPEPSDLGLI</sequence>
<feature type="transmembrane region" description="Helical" evidence="1">
    <location>
        <begin position="145"/>
        <end position="163"/>
    </location>
</feature>
<name>A0A0F9BAG4_9ZZZZ</name>
<feature type="transmembrane region" description="Helical" evidence="1">
    <location>
        <begin position="200"/>
        <end position="221"/>
    </location>
</feature>
<keyword evidence="1" id="KW-1133">Transmembrane helix</keyword>
<keyword evidence="1" id="KW-0812">Transmembrane</keyword>
<feature type="transmembrane region" description="Helical" evidence="1">
    <location>
        <begin position="118"/>
        <end position="136"/>
    </location>
</feature>
<comment type="caution">
    <text evidence="2">The sequence shown here is derived from an EMBL/GenBank/DDBJ whole genome shotgun (WGS) entry which is preliminary data.</text>
</comment>
<dbReference type="AlphaFoldDB" id="A0A0F9BAG4"/>
<protein>
    <submittedName>
        <fullName evidence="2">Uncharacterized protein</fullName>
    </submittedName>
</protein>
<feature type="transmembrane region" description="Helical" evidence="1">
    <location>
        <begin position="7"/>
        <end position="25"/>
    </location>
</feature>
<reference evidence="2" key="1">
    <citation type="journal article" date="2015" name="Nature">
        <title>Complex archaea that bridge the gap between prokaryotes and eukaryotes.</title>
        <authorList>
            <person name="Spang A."/>
            <person name="Saw J.H."/>
            <person name="Jorgensen S.L."/>
            <person name="Zaremba-Niedzwiedzka K."/>
            <person name="Martijn J."/>
            <person name="Lind A.E."/>
            <person name="van Eijk R."/>
            <person name="Schleper C."/>
            <person name="Guy L."/>
            <person name="Ettema T.J."/>
        </authorList>
    </citation>
    <scope>NUCLEOTIDE SEQUENCE</scope>
</reference>